<dbReference type="GO" id="GO:0005886">
    <property type="term" value="C:plasma membrane"/>
    <property type="evidence" value="ECO:0007669"/>
    <property type="project" value="TreeGrafter"/>
</dbReference>
<dbReference type="EMBL" id="MCFI01000007">
    <property type="protein sequence ID" value="ORY83901.1"/>
    <property type="molecule type" value="Genomic_DNA"/>
</dbReference>
<sequence length="174" mass="18594">MVTKYDRPLLAGHGFHWPLVGLQFLCGLLILAFSSAAIAQHEGNTASVINYFVFLGIIILLWVFAVAGAPFVPALGQEMVRAPVDGVIMLLTLAGGIAMATRLRVHSCRNDNYVAQPLFQGSANVCRMLQAACAFCWFSFAGFLVTFIAATVSFCSGGPATQRGSRKPRAPATV</sequence>
<evidence type="ECO:0000256" key="4">
    <source>
        <dbReference type="ARBA" id="ARBA00023136"/>
    </source>
</evidence>
<dbReference type="GO" id="GO:0070941">
    <property type="term" value="P:eisosome assembly"/>
    <property type="evidence" value="ECO:0007669"/>
    <property type="project" value="TreeGrafter"/>
</dbReference>
<feature type="transmembrane region" description="Helical" evidence="5">
    <location>
        <begin position="51"/>
        <end position="75"/>
    </location>
</feature>
<dbReference type="Pfam" id="PF01284">
    <property type="entry name" value="MARVEL"/>
    <property type="match status" value="1"/>
</dbReference>
<dbReference type="Proteomes" id="UP000193685">
    <property type="component" value="Unassembled WGS sequence"/>
</dbReference>
<dbReference type="GO" id="GO:0072659">
    <property type="term" value="P:protein localization to plasma membrane"/>
    <property type="evidence" value="ECO:0007669"/>
    <property type="project" value="TreeGrafter"/>
</dbReference>
<name>A0A1Y2FIX2_PROLT</name>
<dbReference type="InterPro" id="IPR052649">
    <property type="entry name" value="NCE102-like"/>
</dbReference>
<dbReference type="InterPro" id="IPR008253">
    <property type="entry name" value="Marvel"/>
</dbReference>
<dbReference type="OrthoDB" id="5423111at2759"/>
<feature type="transmembrane region" description="Helical" evidence="5">
    <location>
        <begin position="20"/>
        <end position="39"/>
    </location>
</feature>
<feature type="domain" description="MARVEL" evidence="6">
    <location>
        <begin position="17"/>
        <end position="148"/>
    </location>
</feature>
<dbReference type="GeneID" id="63787087"/>
<evidence type="ECO:0000313" key="8">
    <source>
        <dbReference type="Proteomes" id="UP000193685"/>
    </source>
</evidence>
<dbReference type="AlphaFoldDB" id="A0A1Y2FIX2"/>
<organism evidence="7 8">
    <name type="scientific">Protomyces lactucae-debilis</name>
    <dbReference type="NCBI Taxonomy" id="2754530"/>
    <lineage>
        <taxon>Eukaryota</taxon>
        <taxon>Fungi</taxon>
        <taxon>Dikarya</taxon>
        <taxon>Ascomycota</taxon>
        <taxon>Taphrinomycotina</taxon>
        <taxon>Taphrinomycetes</taxon>
        <taxon>Taphrinales</taxon>
        <taxon>Protomycetaceae</taxon>
        <taxon>Protomyces</taxon>
    </lineage>
</organism>
<comment type="caution">
    <text evidence="7">The sequence shown here is derived from an EMBL/GenBank/DDBJ whole genome shotgun (WGS) entry which is preliminary data.</text>
</comment>
<keyword evidence="2 5" id="KW-0812">Transmembrane</keyword>
<evidence type="ECO:0000256" key="1">
    <source>
        <dbReference type="ARBA" id="ARBA00004141"/>
    </source>
</evidence>
<feature type="transmembrane region" description="Helical" evidence="5">
    <location>
        <begin position="87"/>
        <end position="105"/>
    </location>
</feature>
<accession>A0A1Y2FIX2</accession>
<dbReference type="GO" id="GO:0032126">
    <property type="term" value="C:eisosome"/>
    <property type="evidence" value="ECO:0007669"/>
    <property type="project" value="TreeGrafter"/>
</dbReference>
<evidence type="ECO:0000256" key="2">
    <source>
        <dbReference type="ARBA" id="ARBA00022692"/>
    </source>
</evidence>
<gene>
    <name evidence="7" type="ORF">BCR37DRAFT_386884</name>
</gene>
<dbReference type="RefSeq" id="XP_040726196.1">
    <property type="nucleotide sequence ID" value="XM_040870488.1"/>
</dbReference>
<dbReference type="PANTHER" id="PTHR28165:SF1">
    <property type="entry name" value="NON-CLASSICAL EXPORT PROTEIN 2-RELATED"/>
    <property type="match status" value="1"/>
</dbReference>
<keyword evidence="3 5" id="KW-1133">Transmembrane helix</keyword>
<keyword evidence="8" id="KW-1185">Reference proteome</keyword>
<feature type="transmembrane region" description="Helical" evidence="5">
    <location>
        <begin position="125"/>
        <end position="150"/>
    </location>
</feature>
<evidence type="ECO:0000313" key="7">
    <source>
        <dbReference type="EMBL" id="ORY83901.1"/>
    </source>
</evidence>
<evidence type="ECO:0000259" key="6">
    <source>
        <dbReference type="Pfam" id="PF01284"/>
    </source>
</evidence>
<dbReference type="STRING" id="56484.A0A1Y2FIX2"/>
<dbReference type="PANTHER" id="PTHR28165">
    <property type="entry name" value="NON-CLASSICAL EXPORT PROTEIN 2-RELATED"/>
    <property type="match status" value="1"/>
</dbReference>
<proteinExistence type="predicted"/>
<reference evidence="7 8" key="1">
    <citation type="submission" date="2016-07" db="EMBL/GenBank/DDBJ databases">
        <title>Pervasive Adenine N6-methylation of Active Genes in Fungi.</title>
        <authorList>
            <consortium name="DOE Joint Genome Institute"/>
            <person name="Mondo S.J."/>
            <person name="Dannebaum R.O."/>
            <person name="Kuo R.C."/>
            <person name="Labutti K."/>
            <person name="Haridas S."/>
            <person name="Kuo A."/>
            <person name="Salamov A."/>
            <person name="Ahrendt S.R."/>
            <person name="Lipzen A."/>
            <person name="Sullivan W."/>
            <person name="Andreopoulos W.B."/>
            <person name="Clum A."/>
            <person name="Lindquist E."/>
            <person name="Daum C."/>
            <person name="Ramamoorthy G.K."/>
            <person name="Gryganskyi A."/>
            <person name="Culley D."/>
            <person name="Magnuson J.K."/>
            <person name="James T.Y."/>
            <person name="O'Malley M.A."/>
            <person name="Stajich J.E."/>
            <person name="Spatafora J.W."/>
            <person name="Visel A."/>
            <person name="Grigoriev I.V."/>
        </authorList>
    </citation>
    <scope>NUCLEOTIDE SEQUENCE [LARGE SCALE GENOMIC DNA]</scope>
    <source>
        <strain evidence="7 8">12-1054</strain>
    </source>
</reference>
<protein>
    <submittedName>
        <fullName evidence="7">Membrane-associating domain-domain-containing protein</fullName>
    </submittedName>
</protein>
<evidence type="ECO:0000256" key="3">
    <source>
        <dbReference type="ARBA" id="ARBA00022989"/>
    </source>
</evidence>
<comment type="subcellular location">
    <subcellularLocation>
        <location evidence="1">Membrane</location>
        <topology evidence="1">Multi-pass membrane protein</topology>
    </subcellularLocation>
</comment>
<evidence type="ECO:0000256" key="5">
    <source>
        <dbReference type="SAM" id="Phobius"/>
    </source>
</evidence>
<keyword evidence="4 5" id="KW-0472">Membrane</keyword>